<reference evidence="1 2" key="1">
    <citation type="journal article" date="2016" name="Nat. Commun.">
        <title>Thousands of microbial genomes shed light on interconnected biogeochemical processes in an aquifer system.</title>
        <authorList>
            <person name="Anantharaman K."/>
            <person name="Brown C.T."/>
            <person name="Hug L.A."/>
            <person name="Sharon I."/>
            <person name="Castelle C.J."/>
            <person name="Probst A.J."/>
            <person name="Thomas B.C."/>
            <person name="Singh A."/>
            <person name="Wilkins M.J."/>
            <person name="Karaoz U."/>
            <person name="Brodie E.L."/>
            <person name="Williams K.H."/>
            <person name="Hubbard S.S."/>
            <person name="Banfield J.F."/>
        </authorList>
    </citation>
    <scope>NUCLEOTIDE SEQUENCE [LARGE SCALE GENOMIC DNA]</scope>
</reference>
<name>A0A1F5HFR3_9BACT</name>
<sequence>MVEAPIVVPPVIRELGLSEPNLVALGDFLYKENMGYGDLERAGVYEMGTTIKPEAVYTVRAADDEDGVGTRTSFLLHLNSLWKDFVSIHFREFQPEKDRVRVFLSALQADLDQLAAIAQQHIPKSAQVIVGLSQVSAAWGRKHGWSTITYSEDPKLIVPHLKSLHLPIPETLPRLTLFLFPKEGFIRQYLGKSGVAPSTA</sequence>
<evidence type="ECO:0000313" key="2">
    <source>
        <dbReference type="Proteomes" id="UP000176751"/>
    </source>
</evidence>
<comment type="caution">
    <text evidence="1">The sequence shown here is derived from an EMBL/GenBank/DDBJ whole genome shotgun (WGS) entry which is preliminary data.</text>
</comment>
<dbReference type="Proteomes" id="UP000176751">
    <property type="component" value="Unassembled WGS sequence"/>
</dbReference>
<protein>
    <submittedName>
        <fullName evidence="1">Uncharacterized protein</fullName>
    </submittedName>
</protein>
<dbReference type="AlphaFoldDB" id="A0A1F5HFR3"/>
<organism evidence="1 2">
    <name type="scientific">Candidatus Curtissbacteria bacterium RIFOXYA1_FULL_41_14</name>
    <dbReference type="NCBI Taxonomy" id="1797737"/>
    <lineage>
        <taxon>Bacteria</taxon>
        <taxon>Candidatus Curtissiibacteriota</taxon>
    </lineage>
</organism>
<dbReference type="STRING" id="1797737.A2196_03665"/>
<proteinExistence type="predicted"/>
<accession>A0A1F5HFR3</accession>
<dbReference type="EMBL" id="MFCA01000007">
    <property type="protein sequence ID" value="OGE02930.1"/>
    <property type="molecule type" value="Genomic_DNA"/>
</dbReference>
<evidence type="ECO:0000313" key="1">
    <source>
        <dbReference type="EMBL" id="OGE02930.1"/>
    </source>
</evidence>
<gene>
    <name evidence="1" type="ORF">A2196_03665</name>
</gene>